<evidence type="ECO:0000256" key="4">
    <source>
        <dbReference type="ARBA" id="ARBA00023136"/>
    </source>
</evidence>
<name>A0A6J2YZL8_SITOR</name>
<dbReference type="GO" id="GO:0020037">
    <property type="term" value="F:heme binding"/>
    <property type="evidence" value="ECO:0007669"/>
    <property type="project" value="TreeGrafter"/>
</dbReference>
<dbReference type="PANTHER" id="PTHR10924">
    <property type="entry name" value="MAJOR FACILITATOR SUPERFAMILY PROTEIN-RELATED"/>
    <property type="match status" value="1"/>
</dbReference>
<feature type="transmembrane region" description="Helical" evidence="5">
    <location>
        <begin position="118"/>
        <end position="140"/>
    </location>
</feature>
<evidence type="ECO:0000313" key="6">
    <source>
        <dbReference type="Proteomes" id="UP000504635"/>
    </source>
</evidence>
<dbReference type="InterPro" id="IPR036259">
    <property type="entry name" value="MFS_trans_sf"/>
</dbReference>
<dbReference type="Proteomes" id="UP000504635">
    <property type="component" value="Unplaced"/>
</dbReference>
<dbReference type="RefSeq" id="XP_030768260.1">
    <property type="nucleotide sequence ID" value="XM_030912400.1"/>
</dbReference>
<feature type="transmembrane region" description="Helical" evidence="5">
    <location>
        <begin position="286"/>
        <end position="307"/>
    </location>
</feature>
<dbReference type="GO" id="GO:0097037">
    <property type="term" value="P:heme export"/>
    <property type="evidence" value="ECO:0007669"/>
    <property type="project" value="TreeGrafter"/>
</dbReference>
<accession>A0A6J2YZL8</accession>
<feature type="transmembrane region" description="Helical" evidence="5">
    <location>
        <begin position="94"/>
        <end position="112"/>
    </location>
</feature>
<dbReference type="GeneID" id="115891827"/>
<feature type="transmembrane region" description="Helical" evidence="5">
    <location>
        <begin position="26"/>
        <end position="50"/>
    </location>
</feature>
<dbReference type="Gene3D" id="1.20.1250.20">
    <property type="entry name" value="MFS general substrate transporter like domains"/>
    <property type="match status" value="2"/>
</dbReference>
<feature type="transmembrane region" description="Helical" evidence="5">
    <location>
        <begin position="319"/>
        <end position="338"/>
    </location>
</feature>
<feature type="transmembrane region" description="Helical" evidence="5">
    <location>
        <begin position="379"/>
        <end position="397"/>
    </location>
</feature>
<evidence type="ECO:0000313" key="7">
    <source>
        <dbReference type="RefSeq" id="XP_030768260.1"/>
    </source>
</evidence>
<proteinExistence type="predicted"/>
<dbReference type="InParanoid" id="A0A6J2YZL8"/>
<feature type="transmembrane region" description="Helical" evidence="5">
    <location>
        <begin position="403"/>
        <end position="427"/>
    </location>
</feature>
<reference evidence="7" key="1">
    <citation type="submission" date="2025-08" db="UniProtKB">
        <authorList>
            <consortium name="RefSeq"/>
        </authorList>
    </citation>
    <scope>IDENTIFICATION</scope>
    <source>
        <tissue evidence="7">Gonads</tissue>
    </source>
</reference>
<feature type="transmembrane region" description="Helical" evidence="5">
    <location>
        <begin position="188"/>
        <end position="210"/>
    </location>
</feature>
<feature type="transmembrane region" description="Helical" evidence="5">
    <location>
        <begin position="344"/>
        <end position="367"/>
    </location>
</feature>
<evidence type="ECO:0000256" key="2">
    <source>
        <dbReference type="ARBA" id="ARBA00022692"/>
    </source>
</evidence>
<organism evidence="6 7">
    <name type="scientific">Sitophilus oryzae</name>
    <name type="common">Rice weevil</name>
    <name type="synonym">Curculio oryzae</name>
    <dbReference type="NCBI Taxonomy" id="7048"/>
    <lineage>
        <taxon>Eukaryota</taxon>
        <taxon>Metazoa</taxon>
        <taxon>Ecdysozoa</taxon>
        <taxon>Arthropoda</taxon>
        <taxon>Hexapoda</taxon>
        <taxon>Insecta</taxon>
        <taxon>Pterygota</taxon>
        <taxon>Neoptera</taxon>
        <taxon>Endopterygota</taxon>
        <taxon>Coleoptera</taxon>
        <taxon>Polyphaga</taxon>
        <taxon>Cucujiformia</taxon>
        <taxon>Curculionidae</taxon>
        <taxon>Dryophthorinae</taxon>
        <taxon>Sitophilus</taxon>
    </lineage>
</organism>
<evidence type="ECO:0000256" key="5">
    <source>
        <dbReference type="SAM" id="Phobius"/>
    </source>
</evidence>
<protein>
    <submittedName>
        <fullName evidence="7">Uncharacterized MFS-type transporter C09D4.1-like</fullName>
    </submittedName>
</protein>
<dbReference type="SUPFAM" id="SSF103473">
    <property type="entry name" value="MFS general substrate transporter"/>
    <property type="match status" value="1"/>
</dbReference>
<dbReference type="InterPro" id="IPR011701">
    <property type="entry name" value="MFS"/>
</dbReference>
<dbReference type="GO" id="GO:0016020">
    <property type="term" value="C:membrane"/>
    <property type="evidence" value="ECO:0007669"/>
    <property type="project" value="UniProtKB-SubCell"/>
</dbReference>
<sequence length="454" mass="51264">MENSLAEETETVQKTGTQIKVYKYRWIVLGLYVLVCMISFLQTLEFSIIANIIIKYYKVGEFLVDLTCVIFFIAYIIFFYPISYLIEKNTLKHSMICAMILTLLGNLLKLLAANQDRFWIILLAQTLIAIGQVYICSVPTKIATSWFGSEEVSTACAIGVLGIQLGSGISCIQSPYLVKDGPNTETQLFHMFLYQAIATIVTFVLVILFFRSKPALPPSQSQLNLMIKNEMATLTFFEDMKEVIRNKNFWLVVFSLGFANGLWSVFGVQLNMVYIHYFPNGEHDSGILGLLSIFSGGCLASMLFGIVLDKTHRFKLISVFILIFSAISYLCVVVSLMLESRIGSYISITAFGFFVAPVLIVGFEYLVEITYPIPEACSSSLFNTSYYVLAVIFTYVMEGLYSSIGYFWTFVVTCILYVVCAIFIMFVKTDLKRRDANLQHSLDKKELEARGVNL</sequence>
<dbReference type="KEGG" id="soy:115891827"/>
<dbReference type="OrthoDB" id="422206at2759"/>
<gene>
    <name evidence="7" type="primary">LOC115891827</name>
</gene>
<evidence type="ECO:0000256" key="1">
    <source>
        <dbReference type="ARBA" id="ARBA00004141"/>
    </source>
</evidence>
<dbReference type="AlphaFoldDB" id="A0A6J2YZL8"/>
<keyword evidence="6" id="KW-1185">Reference proteome</keyword>
<keyword evidence="2 5" id="KW-0812">Transmembrane</keyword>
<keyword evidence="3 5" id="KW-1133">Transmembrane helix</keyword>
<dbReference type="InterPro" id="IPR049680">
    <property type="entry name" value="FLVCR1-2_SLC49-like"/>
</dbReference>
<feature type="transmembrane region" description="Helical" evidence="5">
    <location>
        <begin position="249"/>
        <end position="266"/>
    </location>
</feature>
<comment type="subcellular location">
    <subcellularLocation>
        <location evidence="1">Membrane</location>
        <topology evidence="1">Multi-pass membrane protein</topology>
    </subcellularLocation>
</comment>
<keyword evidence="4 5" id="KW-0472">Membrane</keyword>
<dbReference type="PANTHER" id="PTHR10924:SF4">
    <property type="entry name" value="GH15861P"/>
    <property type="match status" value="1"/>
</dbReference>
<feature type="transmembrane region" description="Helical" evidence="5">
    <location>
        <begin position="62"/>
        <end position="82"/>
    </location>
</feature>
<dbReference type="Pfam" id="PF07690">
    <property type="entry name" value="MFS_1"/>
    <property type="match status" value="1"/>
</dbReference>
<evidence type="ECO:0000256" key="3">
    <source>
        <dbReference type="ARBA" id="ARBA00022989"/>
    </source>
</evidence>
<dbReference type="GO" id="GO:0015232">
    <property type="term" value="F:heme transmembrane transporter activity"/>
    <property type="evidence" value="ECO:0007669"/>
    <property type="project" value="TreeGrafter"/>
</dbReference>